<comment type="caution">
    <text evidence="1">The sequence shown here is derived from an EMBL/GenBank/DDBJ whole genome shotgun (WGS) entry which is preliminary data.</text>
</comment>
<keyword evidence="1" id="KW-0418">Kinase</keyword>
<dbReference type="AlphaFoldDB" id="A0A3M3WJ28"/>
<sequence length="97" mass="10833">MDLAVLGVTALEISPERLRQHIWDLENLNCKVMVLCPTTEHALFQLAVHDVYTQLQAKPACTRKLQKALSELIAPRAIPRRHWSAVVEPRAAGAVRG</sequence>
<dbReference type="Proteomes" id="UP000275613">
    <property type="component" value="Unassembled WGS sequence"/>
</dbReference>
<evidence type="ECO:0000313" key="2">
    <source>
        <dbReference type="Proteomes" id="UP000275613"/>
    </source>
</evidence>
<protein>
    <submittedName>
        <fullName evidence="1">Response regulator, sensor histidine kinase component GacS</fullName>
    </submittedName>
</protein>
<reference evidence="1 2" key="1">
    <citation type="submission" date="2018-08" db="EMBL/GenBank/DDBJ databases">
        <title>Recombination of ecologically and evolutionarily significant loci maintains genetic cohesion in the Pseudomonas syringae species complex.</title>
        <authorList>
            <person name="Dillon M."/>
            <person name="Thakur S."/>
            <person name="Almeida R.N.D."/>
            <person name="Weir B.S."/>
            <person name="Guttman D.S."/>
        </authorList>
    </citation>
    <scope>NUCLEOTIDE SEQUENCE [LARGE SCALE GENOMIC DNA]</scope>
    <source>
        <strain evidence="1 2">ICMP 4316</strain>
    </source>
</reference>
<organism evidence="1 2">
    <name type="scientific">Pseudomonas amygdali pv. eriobotryae</name>
    <dbReference type="NCBI Taxonomy" id="129137"/>
    <lineage>
        <taxon>Bacteria</taxon>
        <taxon>Pseudomonadati</taxon>
        <taxon>Pseudomonadota</taxon>
        <taxon>Gammaproteobacteria</taxon>
        <taxon>Pseudomonadales</taxon>
        <taxon>Pseudomonadaceae</taxon>
        <taxon>Pseudomonas</taxon>
        <taxon>Pseudomonas amygdali</taxon>
    </lineage>
</organism>
<evidence type="ECO:0000313" key="1">
    <source>
        <dbReference type="EMBL" id="RMO57720.1"/>
    </source>
</evidence>
<dbReference type="GO" id="GO:0016301">
    <property type="term" value="F:kinase activity"/>
    <property type="evidence" value="ECO:0007669"/>
    <property type="project" value="UniProtKB-KW"/>
</dbReference>
<dbReference type="EMBL" id="RBPV01000254">
    <property type="protein sequence ID" value="RMO57720.1"/>
    <property type="molecule type" value="Genomic_DNA"/>
</dbReference>
<gene>
    <name evidence="1" type="ORF">ALQ39_05217</name>
</gene>
<keyword evidence="1" id="KW-0808">Transferase</keyword>
<proteinExistence type="predicted"/>
<accession>A0A3M3WJ28</accession>
<name>A0A3M3WJ28_PSEA0</name>